<dbReference type="RefSeq" id="WP_340267111.1">
    <property type="nucleotide sequence ID" value="NZ_JBBEOG010000001.1"/>
</dbReference>
<feature type="compositionally biased region" description="Pro residues" evidence="6">
    <location>
        <begin position="10"/>
        <end position="19"/>
    </location>
</feature>
<evidence type="ECO:0000256" key="2">
    <source>
        <dbReference type="ARBA" id="ARBA00022475"/>
    </source>
</evidence>
<feature type="transmembrane region" description="Helical" evidence="7">
    <location>
        <begin position="195"/>
        <end position="215"/>
    </location>
</feature>
<feature type="transmembrane region" description="Helical" evidence="7">
    <location>
        <begin position="134"/>
        <end position="154"/>
    </location>
</feature>
<protein>
    <submittedName>
        <fullName evidence="8">ABC transporter permease</fullName>
    </submittedName>
</protein>
<gene>
    <name evidence="8" type="ORF">ACFPJ6_05315</name>
</gene>
<evidence type="ECO:0000313" key="8">
    <source>
        <dbReference type="EMBL" id="MFC5380201.1"/>
    </source>
</evidence>
<evidence type="ECO:0000256" key="5">
    <source>
        <dbReference type="ARBA" id="ARBA00023136"/>
    </source>
</evidence>
<feature type="transmembrane region" description="Helical" evidence="7">
    <location>
        <begin position="64"/>
        <end position="86"/>
    </location>
</feature>
<dbReference type="Proteomes" id="UP001596122">
    <property type="component" value="Unassembled WGS sequence"/>
</dbReference>
<feature type="region of interest" description="Disordered" evidence="6">
    <location>
        <begin position="1"/>
        <end position="24"/>
    </location>
</feature>
<comment type="subcellular location">
    <subcellularLocation>
        <location evidence="1">Cell membrane</location>
        <topology evidence="1">Multi-pass membrane protein</topology>
    </subcellularLocation>
</comment>
<evidence type="ECO:0000256" key="1">
    <source>
        <dbReference type="ARBA" id="ARBA00004651"/>
    </source>
</evidence>
<name>A0ABW0GN43_9MICO</name>
<organism evidence="8 9">
    <name type="scientific">Aquipuribacter nitratireducens</name>
    <dbReference type="NCBI Taxonomy" id="650104"/>
    <lineage>
        <taxon>Bacteria</taxon>
        <taxon>Bacillati</taxon>
        <taxon>Actinomycetota</taxon>
        <taxon>Actinomycetes</taxon>
        <taxon>Micrococcales</taxon>
        <taxon>Intrasporangiaceae</taxon>
        <taxon>Aquipuribacter</taxon>
    </lineage>
</organism>
<dbReference type="Pfam" id="PF02653">
    <property type="entry name" value="BPD_transp_2"/>
    <property type="match status" value="1"/>
</dbReference>
<keyword evidence="3 7" id="KW-0812">Transmembrane</keyword>
<feature type="transmembrane region" description="Helical" evidence="7">
    <location>
        <begin position="318"/>
        <end position="337"/>
    </location>
</feature>
<keyword evidence="4 7" id="KW-1133">Transmembrane helix</keyword>
<accession>A0ABW0GN43</accession>
<evidence type="ECO:0000256" key="6">
    <source>
        <dbReference type="SAM" id="MobiDB-lite"/>
    </source>
</evidence>
<feature type="transmembrane region" description="Helical" evidence="7">
    <location>
        <begin position="160"/>
        <end position="183"/>
    </location>
</feature>
<feature type="transmembrane region" description="Helical" evidence="7">
    <location>
        <begin position="344"/>
        <end position="365"/>
    </location>
</feature>
<dbReference type="PANTHER" id="PTHR47089:SF1">
    <property type="entry name" value="GUANOSINE ABC TRANSPORTER PERMEASE PROTEIN NUPP"/>
    <property type="match status" value="1"/>
</dbReference>
<feature type="transmembrane region" description="Helical" evidence="7">
    <location>
        <begin position="106"/>
        <end position="127"/>
    </location>
</feature>
<comment type="caution">
    <text evidence="8">The sequence shown here is derived from an EMBL/GenBank/DDBJ whole genome shotgun (WGS) entry which is preliminary data.</text>
</comment>
<proteinExistence type="predicted"/>
<reference evidence="9" key="1">
    <citation type="journal article" date="2019" name="Int. J. Syst. Evol. Microbiol.">
        <title>The Global Catalogue of Microorganisms (GCM) 10K type strain sequencing project: providing services to taxonomists for standard genome sequencing and annotation.</title>
        <authorList>
            <consortium name="The Broad Institute Genomics Platform"/>
            <consortium name="The Broad Institute Genome Sequencing Center for Infectious Disease"/>
            <person name="Wu L."/>
            <person name="Ma J."/>
        </authorList>
    </citation>
    <scope>NUCLEOTIDE SEQUENCE [LARGE SCALE GENOMIC DNA]</scope>
    <source>
        <strain evidence="9">CCUG 43114</strain>
    </source>
</reference>
<feature type="transmembrane region" description="Helical" evidence="7">
    <location>
        <begin position="244"/>
        <end position="262"/>
    </location>
</feature>
<evidence type="ECO:0000313" key="9">
    <source>
        <dbReference type="Proteomes" id="UP001596122"/>
    </source>
</evidence>
<evidence type="ECO:0000256" key="7">
    <source>
        <dbReference type="SAM" id="Phobius"/>
    </source>
</evidence>
<keyword evidence="5 7" id="KW-0472">Membrane</keyword>
<keyword evidence="2" id="KW-1003">Cell membrane</keyword>
<dbReference type="CDD" id="cd06580">
    <property type="entry name" value="TM_PBP1_transp_TpRbsC_like"/>
    <property type="match status" value="1"/>
</dbReference>
<dbReference type="PANTHER" id="PTHR47089">
    <property type="entry name" value="ABC TRANSPORTER, PERMEASE PROTEIN"/>
    <property type="match status" value="1"/>
</dbReference>
<evidence type="ECO:0000256" key="3">
    <source>
        <dbReference type="ARBA" id="ARBA00022692"/>
    </source>
</evidence>
<dbReference type="EMBL" id="JBHSLD010000006">
    <property type="protein sequence ID" value="MFC5380201.1"/>
    <property type="molecule type" value="Genomic_DNA"/>
</dbReference>
<sequence length="411" mass="41646">MSAPATEAPAAPPPPPAAPSRPTATSFWRSTALPSLLSIAMALVVGAVLIAFSDDDVREAASYFFARPGDTLGAVFSSIAEAYGALFRGSVLDVRADSVVGALRPIGQTLLFATPLIAGGLAVAIPFKAGMFNIGAEGQIILAAIGAAYVGFAFDLPVGVHLVVAVAVGVLGGALWGAIPGALKATTGAHEVITTIMLNYVARFLILFLLGTTYFQREGRADPISPQIADTATLPALIPGFGRLNWAFVLVLAAAALAWWLVNRSTVGFRLRAVGANAEAARTAGMSVPRAYVTAMALAGGFAGLAGVSQVLGSERVLTTGISAGLGFDAITVALLGRANPVGVVAAGLLFGALKAGGLTMQAQTGTSLDIVVVLQALIVLFIAAPALISAIFRLRTTGAGVGQLSKGWNG</sequence>
<dbReference type="InterPro" id="IPR001851">
    <property type="entry name" value="ABC_transp_permease"/>
</dbReference>
<evidence type="ECO:0000256" key="4">
    <source>
        <dbReference type="ARBA" id="ARBA00022989"/>
    </source>
</evidence>
<feature type="transmembrane region" description="Helical" evidence="7">
    <location>
        <begin position="291"/>
        <end position="312"/>
    </location>
</feature>
<keyword evidence="9" id="KW-1185">Reference proteome</keyword>
<feature type="transmembrane region" description="Helical" evidence="7">
    <location>
        <begin position="371"/>
        <end position="393"/>
    </location>
</feature>
<feature type="transmembrane region" description="Helical" evidence="7">
    <location>
        <begin position="32"/>
        <end position="52"/>
    </location>
</feature>